<protein>
    <submittedName>
        <fullName evidence="1">Uncharacterized protein</fullName>
    </submittedName>
</protein>
<evidence type="ECO:0000313" key="3">
    <source>
        <dbReference type="Proteomes" id="UP000255248"/>
    </source>
</evidence>
<name>A0A376D8M7_9GAMM</name>
<gene>
    <name evidence="1" type="ORF">NCTC12121_00520</name>
    <name evidence="2" type="ORF">NCTC12121_02226</name>
</gene>
<proteinExistence type="predicted"/>
<dbReference type="EMBL" id="UFXZ01000001">
    <property type="protein sequence ID" value="STC89524.1"/>
    <property type="molecule type" value="Genomic_DNA"/>
</dbReference>
<dbReference type="RefSeq" id="WP_024525021.1">
    <property type="nucleotide sequence ID" value="NZ_CP065626.1"/>
</dbReference>
<dbReference type="EMBL" id="UFXZ01000001">
    <property type="protein sequence ID" value="STC84330.1"/>
    <property type="molecule type" value="Genomic_DNA"/>
</dbReference>
<dbReference type="Proteomes" id="UP000255248">
    <property type="component" value="Unassembled WGS sequence"/>
</dbReference>
<organism evidence="1 3">
    <name type="scientific">Edwardsiella hoshinae</name>
    <dbReference type="NCBI Taxonomy" id="93378"/>
    <lineage>
        <taxon>Bacteria</taxon>
        <taxon>Pseudomonadati</taxon>
        <taxon>Pseudomonadota</taxon>
        <taxon>Gammaproteobacteria</taxon>
        <taxon>Enterobacterales</taxon>
        <taxon>Hafniaceae</taxon>
        <taxon>Edwardsiella</taxon>
    </lineage>
</organism>
<reference evidence="1 3" key="1">
    <citation type="submission" date="2018-06" db="EMBL/GenBank/DDBJ databases">
        <authorList>
            <consortium name="Pathogen Informatics"/>
            <person name="Doyle S."/>
        </authorList>
    </citation>
    <scope>NUCLEOTIDE SEQUENCE [LARGE SCALE GENOMIC DNA]</scope>
    <source>
        <strain evidence="1 3">NCTC12121</strain>
    </source>
</reference>
<dbReference type="AlphaFoldDB" id="A0A376D8M7"/>
<evidence type="ECO:0000313" key="2">
    <source>
        <dbReference type="EMBL" id="STC89524.1"/>
    </source>
</evidence>
<sequence length="130" mass="15015">MSAVVKSINDEVNALHKISSGYFLTEREMSVMSEREMRGTVFVGHTPGTIIFNKYDLLRELAGIGDDDASDPWDADMHYIMMVVYRYRNRAEFYYAWQMARLEASRTIFAVHKAEEMKLAKTKSPSNLLH</sequence>
<evidence type="ECO:0000313" key="1">
    <source>
        <dbReference type="EMBL" id="STC84330.1"/>
    </source>
</evidence>
<accession>A0A376D8M7</accession>